<evidence type="ECO:0000313" key="3">
    <source>
        <dbReference type="Proteomes" id="UP000663193"/>
    </source>
</evidence>
<evidence type="ECO:0000256" key="1">
    <source>
        <dbReference type="SAM" id="MobiDB-lite"/>
    </source>
</evidence>
<reference evidence="3" key="1">
    <citation type="journal article" date="2021" name="BMC Genomics">
        <title>Chromosome-level genome assembly and manually-curated proteome of model necrotroph Parastagonospora nodorum Sn15 reveals a genome-wide trove of candidate effector homologs, and redundancy of virulence-related functions within an accessory chromosome.</title>
        <authorList>
            <person name="Bertazzoni S."/>
            <person name="Jones D.A.B."/>
            <person name="Phan H.T."/>
            <person name="Tan K.-C."/>
            <person name="Hane J.K."/>
        </authorList>
    </citation>
    <scope>NUCLEOTIDE SEQUENCE [LARGE SCALE GENOMIC DNA]</scope>
    <source>
        <strain evidence="3">SN15 / ATCC MYA-4574 / FGSC 10173)</strain>
    </source>
</reference>
<dbReference type="PANTHER" id="PTHR39474">
    <property type="entry name" value="UNNAMED PRODUCT"/>
    <property type="match status" value="1"/>
</dbReference>
<dbReference type="OMA" id="WDKMADI"/>
<protein>
    <submittedName>
        <fullName evidence="2">Uncharacterized protein</fullName>
    </submittedName>
</protein>
<dbReference type="PANTHER" id="PTHR39474:SF1">
    <property type="entry name" value="FUNGAL SPECIFIC TRANSCRIPTION FACTOR"/>
    <property type="match status" value="1"/>
</dbReference>
<dbReference type="EMBL" id="CP069043">
    <property type="protein sequence ID" value="QRD06832.1"/>
    <property type="molecule type" value="Genomic_DNA"/>
</dbReference>
<accession>A0A7U2IBL2</accession>
<evidence type="ECO:0000313" key="2">
    <source>
        <dbReference type="EMBL" id="QRD06832.1"/>
    </source>
</evidence>
<dbReference type="Proteomes" id="UP000663193">
    <property type="component" value="Chromosome 21"/>
</dbReference>
<dbReference type="VEuPathDB" id="FungiDB:JI435_127550"/>
<organism evidence="2 3">
    <name type="scientific">Phaeosphaeria nodorum (strain SN15 / ATCC MYA-4574 / FGSC 10173)</name>
    <name type="common">Glume blotch fungus</name>
    <name type="synonym">Parastagonospora nodorum</name>
    <dbReference type="NCBI Taxonomy" id="321614"/>
    <lineage>
        <taxon>Eukaryota</taxon>
        <taxon>Fungi</taxon>
        <taxon>Dikarya</taxon>
        <taxon>Ascomycota</taxon>
        <taxon>Pezizomycotina</taxon>
        <taxon>Dothideomycetes</taxon>
        <taxon>Pleosporomycetidae</taxon>
        <taxon>Pleosporales</taxon>
        <taxon>Pleosporineae</taxon>
        <taxon>Phaeosphaeriaceae</taxon>
        <taxon>Parastagonospora</taxon>
    </lineage>
</organism>
<name>A0A7U2IBL2_PHANO</name>
<dbReference type="AlphaFoldDB" id="A0A7U2IBL2"/>
<keyword evidence="3" id="KW-1185">Reference proteome</keyword>
<proteinExistence type="predicted"/>
<dbReference type="RefSeq" id="XP_001802975.1">
    <property type="nucleotide sequence ID" value="XM_001802923.1"/>
</dbReference>
<gene>
    <name evidence="2" type="ORF">JI435_127550</name>
</gene>
<feature type="region of interest" description="Disordered" evidence="1">
    <location>
        <begin position="1"/>
        <end position="67"/>
    </location>
</feature>
<dbReference type="KEGG" id="pno:SNOG_12755"/>
<feature type="compositionally biased region" description="Polar residues" evidence="1">
    <location>
        <begin position="16"/>
        <end position="29"/>
    </location>
</feature>
<sequence length="114" mass="12719">MSSSADQPNQPKPKNESQQNPSNTSQEQTRPLPLPSPSDESDTTRLDMSGGSSTVKLDHMGPLVVNKDGTLSRISNWGEMSEIERQNTLRVLGKRNMLRREALEKEGREEKQGE</sequence>
<dbReference type="OrthoDB" id="4590138at2759"/>